<dbReference type="SUPFAM" id="SSF47459">
    <property type="entry name" value="HLH, helix-loop-helix DNA-binding domain"/>
    <property type="match status" value="1"/>
</dbReference>
<reference evidence="8" key="1">
    <citation type="submission" date="2024-03" db="EMBL/GenBank/DDBJ databases">
        <title>WGS assembly of Saponaria officinalis var. Norfolk2.</title>
        <authorList>
            <person name="Jenkins J."/>
            <person name="Shu S."/>
            <person name="Grimwood J."/>
            <person name="Barry K."/>
            <person name="Goodstein D."/>
            <person name="Schmutz J."/>
            <person name="Leebens-Mack J."/>
            <person name="Osbourn A."/>
        </authorList>
    </citation>
    <scope>NUCLEOTIDE SEQUENCE [LARGE SCALE GENOMIC DNA]</scope>
    <source>
        <strain evidence="8">JIC</strain>
    </source>
</reference>
<dbReference type="InterPro" id="IPR052610">
    <property type="entry name" value="bHLH_transcription_regulator"/>
</dbReference>
<accession>A0AAW1H1U4</accession>
<feature type="domain" description="BHLH" evidence="7">
    <location>
        <begin position="141"/>
        <end position="190"/>
    </location>
</feature>
<evidence type="ECO:0000256" key="4">
    <source>
        <dbReference type="ARBA" id="ARBA00023242"/>
    </source>
</evidence>
<evidence type="ECO:0000256" key="1">
    <source>
        <dbReference type="ARBA" id="ARBA00004123"/>
    </source>
</evidence>
<evidence type="ECO:0000256" key="3">
    <source>
        <dbReference type="ARBA" id="ARBA00023163"/>
    </source>
</evidence>
<evidence type="ECO:0000313" key="8">
    <source>
        <dbReference type="EMBL" id="KAK9670360.1"/>
    </source>
</evidence>
<dbReference type="Proteomes" id="UP001443914">
    <property type="component" value="Unassembled WGS sequence"/>
</dbReference>
<keyword evidence="4" id="KW-0539">Nucleus</keyword>
<keyword evidence="3" id="KW-0804">Transcription</keyword>
<dbReference type="PROSITE" id="PS50888">
    <property type="entry name" value="BHLH"/>
    <property type="match status" value="1"/>
</dbReference>
<evidence type="ECO:0000256" key="6">
    <source>
        <dbReference type="SAM" id="MobiDB-lite"/>
    </source>
</evidence>
<dbReference type="InterPro" id="IPR054502">
    <property type="entry name" value="bHLH-TF_ACT-like_plant"/>
</dbReference>
<dbReference type="EMBL" id="JBDFQZ010000013">
    <property type="protein sequence ID" value="KAK9670360.1"/>
    <property type="molecule type" value="Genomic_DNA"/>
</dbReference>
<keyword evidence="9" id="KW-1185">Reference proteome</keyword>
<feature type="region of interest" description="Disordered" evidence="6">
    <location>
        <begin position="106"/>
        <end position="147"/>
    </location>
</feature>
<sequence>MDACLSQLDKAWNEDTISNHHENEEIDNLGEELDLVLGEDFSSLIQENALSSLLNYCTQQNSTNLLDQTVSNTDKQLPSLYNNLSRHKDSKDNYFPRSIIEPIVTRQVQNDDYRNNENGSKELSDDQQSTKNGKRKRRDPEQVNDHILAERKRRQILAQRFIALSALVPGLKKADKTSILEEAIKHVKQMQEQIKLLEEEVVSNQAVRPMTVSAQLIVDNNESNSSIDNNTNTCISGDTFDGDQYTKLPEIEVKVSHKTVILRIYCVKRKGILGMVYDEVENCHMKILNCNVIAFESSALDITIVAQMEEMVGNEKHVKNLVRNLNSRLRI</sequence>
<dbReference type="InterPro" id="IPR011598">
    <property type="entry name" value="bHLH_dom"/>
</dbReference>
<dbReference type="GO" id="GO:0080090">
    <property type="term" value="P:regulation of primary metabolic process"/>
    <property type="evidence" value="ECO:0007669"/>
    <property type="project" value="UniProtKB-ARBA"/>
</dbReference>
<dbReference type="PANTHER" id="PTHR45959">
    <property type="entry name" value="BHLH TRANSCRIPTION FACTOR"/>
    <property type="match status" value="1"/>
</dbReference>
<name>A0AAW1H1U4_SAPOF</name>
<dbReference type="Pfam" id="PF22754">
    <property type="entry name" value="bHLH-TF_ACT-like_plant"/>
    <property type="match status" value="1"/>
</dbReference>
<protein>
    <recommendedName>
        <fullName evidence="7">BHLH domain-containing protein</fullName>
    </recommendedName>
</protein>
<dbReference type="PANTHER" id="PTHR45959:SF2">
    <property type="entry name" value="BHLH TRANSCRIPTION FACTOR"/>
    <property type="match status" value="1"/>
</dbReference>
<evidence type="ECO:0000313" key="9">
    <source>
        <dbReference type="Proteomes" id="UP001443914"/>
    </source>
</evidence>
<evidence type="ECO:0000256" key="5">
    <source>
        <dbReference type="SAM" id="Coils"/>
    </source>
</evidence>
<evidence type="ECO:0000259" key="7">
    <source>
        <dbReference type="PROSITE" id="PS50888"/>
    </source>
</evidence>
<dbReference type="SMART" id="SM00353">
    <property type="entry name" value="HLH"/>
    <property type="match status" value="1"/>
</dbReference>
<dbReference type="InterPro" id="IPR036638">
    <property type="entry name" value="HLH_DNA-bd_sf"/>
</dbReference>
<dbReference type="AlphaFoldDB" id="A0AAW1H1U4"/>
<feature type="coiled-coil region" evidence="5">
    <location>
        <begin position="180"/>
        <end position="207"/>
    </location>
</feature>
<comment type="subcellular location">
    <subcellularLocation>
        <location evidence="1">Nucleus</location>
    </subcellularLocation>
</comment>
<dbReference type="Pfam" id="PF00010">
    <property type="entry name" value="HLH"/>
    <property type="match status" value="1"/>
</dbReference>
<evidence type="ECO:0000256" key="2">
    <source>
        <dbReference type="ARBA" id="ARBA00023015"/>
    </source>
</evidence>
<organism evidence="8 9">
    <name type="scientific">Saponaria officinalis</name>
    <name type="common">Common soapwort</name>
    <name type="synonym">Lychnis saponaria</name>
    <dbReference type="NCBI Taxonomy" id="3572"/>
    <lineage>
        <taxon>Eukaryota</taxon>
        <taxon>Viridiplantae</taxon>
        <taxon>Streptophyta</taxon>
        <taxon>Embryophyta</taxon>
        <taxon>Tracheophyta</taxon>
        <taxon>Spermatophyta</taxon>
        <taxon>Magnoliopsida</taxon>
        <taxon>eudicotyledons</taxon>
        <taxon>Gunneridae</taxon>
        <taxon>Pentapetalae</taxon>
        <taxon>Caryophyllales</taxon>
        <taxon>Caryophyllaceae</taxon>
        <taxon>Caryophylleae</taxon>
        <taxon>Saponaria</taxon>
    </lineage>
</organism>
<keyword evidence="2" id="KW-0805">Transcription regulation</keyword>
<keyword evidence="5" id="KW-0175">Coiled coil</keyword>
<proteinExistence type="predicted"/>
<dbReference type="GO" id="GO:0046983">
    <property type="term" value="F:protein dimerization activity"/>
    <property type="evidence" value="ECO:0007669"/>
    <property type="project" value="InterPro"/>
</dbReference>
<gene>
    <name evidence="8" type="ORF">RND81_13G196300</name>
</gene>
<comment type="caution">
    <text evidence="8">The sequence shown here is derived from an EMBL/GenBank/DDBJ whole genome shotgun (WGS) entry which is preliminary data.</text>
</comment>
<dbReference type="Gene3D" id="4.10.280.10">
    <property type="entry name" value="Helix-loop-helix DNA-binding domain"/>
    <property type="match status" value="1"/>
</dbReference>
<feature type="compositionally biased region" description="Basic and acidic residues" evidence="6">
    <location>
        <begin position="138"/>
        <end position="147"/>
    </location>
</feature>
<feature type="compositionally biased region" description="Basic and acidic residues" evidence="6">
    <location>
        <begin position="109"/>
        <end position="124"/>
    </location>
</feature>
<dbReference type="GO" id="GO:0005634">
    <property type="term" value="C:nucleus"/>
    <property type="evidence" value="ECO:0007669"/>
    <property type="project" value="UniProtKB-SubCell"/>
</dbReference>